<evidence type="ECO:0000313" key="2">
    <source>
        <dbReference type="EMBL" id="EAR89940.2"/>
    </source>
</evidence>
<proteinExistence type="predicted"/>
<name>I7LU57_TETTS</name>
<organism evidence="2 3">
    <name type="scientific">Tetrahymena thermophila (strain SB210)</name>
    <dbReference type="NCBI Taxonomy" id="312017"/>
    <lineage>
        <taxon>Eukaryota</taxon>
        <taxon>Sar</taxon>
        <taxon>Alveolata</taxon>
        <taxon>Ciliophora</taxon>
        <taxon>Intramacronucleata</taxon>
        <taxon>Oligohymenophorea</taxon>
        <taxon>Hymenostomatida</taxon>
        <taxon>Tetrahymenina</taxon>
        <taxon>Tetrahymenidae</taxon>
        <taxon>Tetrahymena</taxon>
    </lineage>
</organism>
<sequence>MFSDDAQNFNSKNSLNLSEITSLQCINSQQIRQHNMNNSQIEALQIIKRIEKQAKDSDQCKWIQLKYNKKKKKNQFINLYIEYPFKSEFIYHISGNILTEINPHENNSYQICVRKLEKTEQSYTIFPQNIKYLTDLEYIIFLLQNSQCQDSYKASILLQQYQNIIQNQKELCRQVKQELDEEQQLHLLEERNKFKNEIIKQHIEQNLKDEHFYAISNISMNIQDEVSYLEYVKFSKGLFYILGIEQKGIENLLFKQHILFLMLLPSQRKLHFVNQVKRYLHLDLQKQITDNFVIQTIDQIQVACSLESYYIPINYPHNLVIKNQEYFNISMDNIQVTIFNIPADQIKKVVEQRQKQIDHPFEDFEYSMLSQIFIEKYYTNHIKKDKKSDEYDEQKEFLKSQMVEYLNNNEHKRASYKPIKNQQN</sequence>
<dbReference type="EMBL" id="GG662808">
    <property type="protein sequence ID" value="EAR89940.2"/>
    <property type="molecule type" value="Genomic_DNA"/>
</dbReference>
<gene>
    <name evidence="2" type="ORF">TTHERM_00561310</name>
</gene>
<keyword evidence="1" id="KW-0175">Coiled coil</keyword>
<protein>
    <submittedName>
        <fullName evidence="2">Uncharacterized protein</fullName>
    </submittedName>
</protein>
<evidence type="ECO:0000256" key="1">
    <source>
        <dbReference type="SAM" id="Coils"/>
    </source>
</evidence>
<dbReference type="AlphaFoldDB" id="I7LU57"/>
<reference evidence="3" key="1">
    <citation type="journal article" date="2006" name="PLoS Biol.">
        <title>Macronuclear genome sequence of the ciliate Tetrahymena thermophila, a model eukaryote.</title>
        <authorList>
            <person name="Eisen J.A."/>
            <person name="Coyne R.S."/>
            <person name="Wu M."/>
            <person name="Wu D."/>
            <person name="Thiagarajan M."/>
            <person name="Wortman J.R."/>
            <person name="Badger J.H."/>
            <person name="Ren Q."/>
            <person name="Amedeo P."/>
            <person name="Jones K.M."/>
            <person name="Tallon L.J."/>
            <person name="Delcher A.L."/>
            <person name="Salzberg S.L."/>
            <person name="Silva J.C."/>
            <person name="Haas B.J."/>
            <person name="Majoros W.H."/>
            <person name="Farzad M."/>
            <person name="Carlton J.M."/>
            <person name="Smith R.K. Jr."/>
            <person name="Garg J."/>
            <person name="Pearlman R.E."/>
            <person name="Karrer K.M."/>
            <person name="Sun L."/>
            <person name="Manning G."/>
            <person name="Elde N.C."/>
            <person name="Turkewitz A.P."/>
            <person name="Asai D.J."/>
            <person name="Wilkes D.E."/>
            <person name="Wang Y."/>
            <person name="Cai H."/>
            <person name="Collins K."/>
            <person name="Stewart B.A."/>
            <person name="Lee S.R."/>
            <person name="Wilamowska K."/>
            <person name="Weinberg Z."/>
            <person name="Ruzzo W.L."/>
            <person name="Wloga D."/>
            <person name="Gaertig J."/>
            <person name="Frankel J."/>
            <person name="Tsao C.-C."/>
            <person name="Gorovsky M.A."/>
            <person name="Keeling P.J."/>
            <person name="Waller R.F."/>
            <person name="Patron N.J."/>
            <person name="Cherry J.M."/>
            <person name="Stover N.A."/>
            <person name="Krieger C.J."/>
            <person name="del Toro C."/>
            <person name="Ryder H.F."/>
            <person name="Williamson S.C."/>
            <person name="Barbeau R.A."/>
            <person name="Hamilton E.P."/>
            <person name="Orias E."/>
        </authorList>
    </citation>
    <scope>NUCLEOTIDE SEQUENCE [LARGE SCALE GENOMIC DNA]</scope>
    <source>
        <strain evidence="3">SB210</strain>
    </source>
</reference>
<accession>I7LU57</accession>
<keyword evidence="3" id="KW-1185">Reference proteome</keyword>
<evidence type="ECO:0000313" key="3">
    <source>
        <dbReference type="Proteomes" id="UP000009168"/>
    </source>
</evidence>
<dbReference type="KEGG" id="tet:TTHERM_00561310"/>
<dbReference type="RefSeq" id="XP_001010185.2">
    <property type="nucleotide sequence ID" value="XM_001010185.2"/>
</dbReference>
<feature type="coiled-coil region" evidence="1">
    <location>
        <begin position="158"/>
        <end position="185"/>
    </location>
</feature>
<dbReference type="Proteomes" id="UP000009168">
    <property type="component" value="Unassembled WGS sequence"/>
</dbReference>
<dbReference type="InParanoid" id="I7LU57"/>
<dbReference type="GeneID" id="7834898"/>